<evidence type="ECO:0000256" key="2">
    <source>
        <dbReference type="ARBA" id="ARBA00022741"/>
    </source>
</evidence>
<keyword evidence="1" id="KW-0723">Serine/threonine-protein kinase</keyword>
<dbReference type="GO" id="GO:0005524">
    <property type="term" value="F:ATP binding"/>
    <property type="evidence" value="ECO:0007669"/>
    <property type="project" value="UniProtKB-KW"/>
</dbReference>
<accession>A0AAP0DC95</accession>
<dbReference type="AlphaFoldDB" id="A0AAP0DC95"/>
<evidence type="ECO:0000259" key="5">
    <source>
        <dbReference type="PROSITE" id="PS50011"/>
    </source>
</evidence>
<dbReference type="InterPro" id="IPR011009">
    <property type="entry name" value="Kinase-like_dom_sf"/>
</dbReference>
<comment type="caution">
    <text evidence="6">The sequence shown here is derived from an EMBL/GenBank/DDBJ whole genome shotgun (WGS) entry which is preliminary data.</text>
</comment>
<reference evidence="6 7" key="1">
    <citation type="submission" date="2024-04" db="EMBL/GenBank/DDBJ databases">
        <title>The reference genome of an endangered Asteraceae, Deinandra increscens subsp. villosa, native to the Central Coast of California.</title>
        <authorList>
            <person name="Guilliams M."/>
            <person name="Hasenstab-Lehman K."/>
            <person name="Meyer R."/>
            <person name="Mcevoy S."/>
        </authorList>
    </citation>
    <scope>NUCLEOTIDE SEQUENCE [LARGE SCALE GENOMIC DNA]</scope>
    <source>
        <tissue evidence="6">Leaf</tissue>
    </source>
</reference>
<dbReference type="GO" id="GO:0004674">
    <property type="term" value="F:protein serine/threonine kinase activity"/>
    <property type="evidence" value="ECO:0007669"/>
    <property type="project" value="UniProtKB-KW"/>
</dbReference>
<keyword evidence="7" id="KW-1185">Reference proteome</keyword>
<evidence type="ECO:0000313" key="7">
    <source>
        <dbReference type="Proteomes" id="UP001408789"/>
    </source>
</evidence>
<protein>
    <recommendedName>
        <fullName evidence="5">Protein kinase domain-containing protein</fullName>
    </recommendedName>
</protein>
<sequence>MEGEGESQTSQRVVLAHDVSRGRGMGGKSMRCVIDKFHLKDGDMFTLLLVVHEIQHPMGYTMKVDSSMFGVNQKTIDDEVAKKKKEYEDNTELVQISKLFQMQKVHFKTEVVAGPIPKNVVVEASKKIGATWVILDRRMKKHNKYFLENLSCGISKMKRNDAMIKIRGPIQISKMPMLPVDNKIPFAEEEINDVELFSIDFESSCTSSSSTRTSISERMLTLGNNQEDKISHLSTLTETYGEEKDNSPREATSNYDHVPEEKVQLDKKKCTTCNSTRPTSAWQTRKFSYLELVDATHRFSSENLIYRGENEVVFFGILKDSKLNVTVKVQKDMKKFNSEMQALENTRNENVIMLLGTCLEETARLLVFEYGCNGSLDQHLSHKNSRALTWEERIKIMIGVSRGLYHLHGNNIIHGDMRPKNILLTHDFESLVISLEKERKFLELIDDRISYDMNQMVNILQLALKCVCKDPHIRLSMEEVMSTLDYIKDEKSAGKLANQIDEEVFTGNMENISKSQSQTSDNLDEKLVFSSYGGGNGITTLPKQAKHFYQGTTYSI</sequence>
<feature type="domain" description="Protein kinase" evidence="5">
    <location>
        <begin position="299"/>
        <end position="556"/>
    </location>
</feature>
<dbReference type="PANTHER" id="PTHR47989:SF8">
    <property type="entry name" value="INACTIVE PROTEIN KINASE SELMODRAFT_444075-LIKE"/>
    <property type="match status" value="1"/>
</dbReference>
<dbReference type="Proteomes" id="UP001408789">
    <property type="component" value="Unassembled WGS sequence"/>
</dbReference>
<dbReference type="PROSITE" id="PS00109">
    <property type="entry name" value="PROTEIN_KINASE_TYR"/>
    <property type="match status" value="1"/>
</dbReference>
<dbReference type="Gene3D" id="1.10.510.10">
    <property type="entry name" value="Transferase(Phosphotransferase) domain 1"/>
    <property type="match status" value="2"/>
</dbReference>
<dbReference type="SUPFAM" id="SSF56112">
    <property type="entry name" value="Protein kinase-like (PK-like)"/>
    <property type="match status" value="1"/>
</dbReference>
<keyword evidence="1" id="KW-0808">Transferase</keyword>
<dbReference type="Pfam" id="PF07714">
    <property type="entry name" value="PK_Tyr_Ser-Thr"/>
    <property type="match status" value="1"/>
</dbReference>
<dbReference type="InterPro" id="IPR008266">
    <property type="entry name" value="Tyr_kinase_AS"/>
</dbReference>
<name>A0AAP0DC95_9ASTR</name>
<keyword evidence="2" id="KW-0547">Nucleotide-binding</keyword>
<feature type="region of interest" description="Disordered" evidence="4">
    <location>
        <begin position="239"/>
        <end position="260"/>
    </location>
</feature>
<gene>
    <name evidence="6" type="ORF">SSX86_010547</name>
</gene>
<evidence type="ECO:0000313" key="6">
    <source>
        <dbReference type="EMBL" id="KAK9070147.1"/>
    </source>
</evidence>
<evidence type="ECO:0000256" key="1">
    <source>
        <dbReference type="ARBA" id="ARBA00022527"/>
    </source>
</evidence>
<dbReference type="EMBL" id="JBCNJP010000012">
    <property type="protein sequence ID" value="KAK9070147.1"/>
    <property type="molecule type" value="Genomic_DNA"/>
</dbReference>
<dbReference type="SMART" id="SM00220">
    <property type="entry name" value="S_TKc"/>
    <property type="match status" value="1"/>
</dbReference>
<keyword evidence="1" id="KW-0418">Kinase</keyword>
<dbReference type="Gene3D" id="3.30.200.20">
    <property type="entry name" value="Phosphorylase Kinase, domain 1"/>
    <property type="match status" value="1"/>
</dbReference>
<evidence type="ECO:0000256" key="3">
    <source>
        <dbReference type="ARBA" id="ARBA00022840"/>
    </source>
</evidence>
<keyword evidence="3" id="KW-0067">ATP-binding</keyword>
<dbReference type="InterPro" id="IPR001245">
    <property type="entry name" value="Ser-Thr/Tyr_kinase_cat_dom"/>
</dbReference>
<proteinExistence type="predicted"/>
<dbReference type="InterPro" id="IPR000719">
    <property type="entry name" value="Prot_kinase_dom"/>
</dbReference>
<dbReference type="PANTHER" id="PTHR47989">
    <property type="entry name" value="OS01G0750732 PROTEIN"/>
    <property type="match status" value="1"/>
</dbReference>
<evidence type="ECO:0000256" key="4">
    <source>
        <dbReference type="SAM" id="MobiDB-lite"/>
    </source>
</evidence>
<dbReference type="PROSITE" id="PS50011">
    <property type="entry name" value="PROTEIN_KINASE_DOM"/>
    <property type="match status" value="1"/>
</dbReference>
<organism evidence="6 7">
    <name type="scientific">Deinandra increscens subsp. villosa</name>
    <dbReference type="NCBI Taxonomy" id="3103831"/>
    <lineage>
        <taxon>Eukaryota</taxon>
        <taxon>Viridiplantae</taxon>
        <taxon>Streptophyta</taxon>
        <taxon>Embryophyta</taxon>
        <taxon>Tracheophyta</taxon>
        <taxon>Spermatophyta</taxon>
        <taxon>Magnoliopsida</taxon>
        <taxon>eudicotyledons</taxon>
        <taxon>Gunneridae</taxon>
        <taxon>Pentapetalae</taxon>
        <taxon>asterids</taxon>
        <taxon>campanulids</taxon>
        <taxon>Asterales</taxon>
        <taxon>Asteraceae</taxon>
        <taxon>Asteroideae</taxon>
        <taxon>Heliantheae alliance</taxon>
        <taxon>Madieae</taxon>
        <taxon>Madiinae</taxon>
        <taxon>Deinandra</taxon>
    </lineage>
</organism>